<dbReference type="HOGENOM" id="CLU_069884_2_1_1"/>
<feature type="compositionally biased region" description="Basic and acidic residues" evidence="1">
    <location>
        <begin position="209"/>
        <end position="228"/>
    </location>
</feature>
<organism evidence="3 4">
    <name type="scientific">Tuber melanosporum (strain Mel28)</name>
    <name type="common">Perigord black truffle</name>
    <dbReference type="NCBI Taxonomy" id="656061"/>
    <lineage>
        <taxon>Eukaryota</taxon>
        <taxon>Fungi</taxon>
        <taxon>Dikarya</taxon>
        <taxon>Ascomycota</taxon>
        <taxon>Pezizomycotina</taxon>
        <taxon>Pezizomycetes</taxon>
        <taxon>Pezizales</taxon>
        <taxon>Tuberaceae</taxon>
        <taxon>Tuber</taxon>
    </lineage>
</organism>
<feature type="compositionally biased region" description="Low complexity" evidence="1">
    <location>
        <begin position="184"/>
        <end position="199"/>
    </location>
</feature>
<sequence length="237" mass="26076">MESIQRILFIAPKVHIYAVPPLSSNSGYKAVDWKVDQEKSRIFTARIRIVETATEDADGKEEKVCTDVRLEDPKTGDLFANCPYEGAHCVEQVIDSSRFFALRVVDGPRKAMLGIGFEERSEAFDFGVSLQEVRRHNDSITANEKAKKAGASSELSSVEAKDYSLKEGETINITIGNKGRRRAPSSPSRNAAATAGFPLPFLPPPPSAEDVKRRQSHHGAEDFGKLGFDDDAFGDFV</sequence>
<dbReference type="PANTHER" id="PTHR12847:SF9">
    <property type="entry name" value="NECAP-LIKE PROTEIN CG9132"/>
    <property type="match status" value="1"/>
</dbReference>
<evidence type="ECO:0000313" key="4">
    <source>
        <dbReference type="Proteomes" id="UP000006911"/>
    </source>
</evidence>
<dbReference type="STRING" id="656061.D5GM90"/>
<dbReference type="Pfam" id="PF07933">
    <property type="entry name" value="DUF1681"/>
    <property type="match status" value="1"/>
</dbReference>
<dbReference type="Gene3D" id="2.30.29.30">
    <property type="entry name" value="Pleckstrin-homology domain (PH domain)/Phosphotyrosine-binding domain (PTB)"/>
    <property type="match status" value="1"/>
</dbReference>
<gene>
    <name evidence="3" type="ORF">GSTUM_00010578001</name>
</gene>
<dbReference type="InterPro" id="IPR012466">
    <property type="entry name" value="NECAP_PHear"/>
</dbReference>
<feature type="region of interest" description="Disordered" evidence="1">
    <location>
        <begin position="175"/>
        <end position="237"/>
    </location>
</feature>
<name>D5GM90_TUBMM</name>
<dbReference type="InParanoid" id="D5GM90"/>
<feature type="domain" description="NECAP PHear" evidence="2">
    <location>
        <begin position="4"/>
        <end position="176"/>
    </location>
</feature>
<protein>
    <submittedName>
        <fullName evidence="3">(Perigord truffle) hypothetical protein</fullName>
    </submittedName>
</protein>
<reference evidence="3 4" key="1">
    <citation type="journal article" date="2010" name="Nature">
        <title>Perigord black truffle genome uncovers evolutionary origins and mechanisms of symbiosis.</title>
        <authorList>
            <person name="Martin F."/>
            <person name="Kohler A."/>
            <person name="Murat C."/>
            <person name="Balestrini R."/>
            <person name="Coutinho P.M."/>
            <person name="Jaillon O."/>
            <person name="Montanini B."/>
            <person name="Morin E."/>
            <person name="Noel B."/>
            <person name="Percudani R."/>
            <person name="Porcel B."/>
            <person name="Rubini A."/>
            <person name="Amicucci A."/>
            <person name="Amselem J."/>
            <person name="Anthouard V."/>
            <person name="Arcioni S."/>
            <person name="Artiguenave F."/>
            <person name="Aury J.M."/>
            <person name="Ballario P."/>
            <person name="Bolchi A."/>
            <person name="Brenna A."/>
            <person name="Brun A."/>
            <person name="Buee M."/>
            <person name="Cantarel B."/>
            <person name="Chevalier G."/>
            <person name="Couloux A."/>
            <person name="Da Silva C."/>
            <person name="Denoeud F."/>
            <person name="Duplessis S."/>
            <person name="Ghignone S."/>
            <person name="Hilselberger B."/>
            <person name="Iotti M."/>
            <person name="Marcais B."/>
            <person name="Mello A."/>
            <person name="Miranda M."/>
            <person name="Pacioni G."/>
            <person name="Quesneville H."/>
            <person name="Riccioni C."/>
            <person name="Ruotolo R."/>
            <person name="Splivallo R."/>
            <person name="Stocchi V."/>
            <person name="Tisserant E."/>
            <person name="Viscomi A.R."/>
            <person name="Zambonelli A."/>
            <person name="Zampieri E."/>
            <person name="Henrissat B."/>
            <person name="Lebrun M.H."/>
            <person name="Paolocci F."/>
            <person name="Bonfante P."/>
            <person name="Ottonello S."/>
            <person name="Wincker P."/>
        </authorList>
    </citation>
    <scope>NUCLEOTIDE SEQUENCE [LARGE SCALE GENOMIC DNA]</scope>
    <source>
        <strain evidence="3 4">Mel28</strain>
    </source>
</reference>
<dbReference type="AlphaFoldDB" id="D5GM90"/>
<evidence type="ECO:0000313" key="3">
    <source>
        <dbReference type="EMBL" id="CAZ85627.1"/>
    </source>
</evidence>
<dbReference type="OMA" id="NEGHRAQ"/>
<dbReference type="InterPro" id="IPR011993">
    <property type="entry name" value="PH-like_dom_sf"/>
</dbReference>
<dbReference type="GO" id="GO:0030125">
    <property type="term" value="C:clathrin vesicle coat"/>
    <property type="evidence" value="ECO:0007669"/>
    <property type="project" value="TreeGrafter"/>
</dbReference>
<dbReference type="RefSeq" id="XP_002841436.1">
    <property type="nucleotide sequence ID" value="XM_002841390.1"/>
</dbReference>
<accession>D5GM90</accession>
<dbReference type="eggNOG" id="KOG2500">
    <property type="taxonomic scope" value="Eukaryota"/>
</dbReference>
<dbReference type="CDD" id="cd13228">
    <property type="entry name" value="PHear_NECAP"/>
    <property type="match status" value="1"/>
</dbReference>
<keyword evidence="4" id="KW-1185">Reference proteome</keyword>
<dbReference type="PANTHER" id="PTHR12847">
    <property type="entry name" value="ATP-BINDING CASSETTE ABC TRANSPORTER-RELATED"/>
    <property type="match status" value="1"/>
</dbReference>
<dbReference type="FunFam" id="2.30.29.30:FF:000465">
    <property type="entry name" value="Adaptin ear-binding coat-associated protein 2"/>
    <property type="match status" value="1"/>
</dbReference>
<evidence type="ECO:0000259" key="2">
    <source>
        <dbReference type="Pfam" id="PF07933"/>
    </source>
</evidence>
<dbReference type="SUPFAM" id="SSF50729">
    <property type="entry name" value="PH domain-like"/>
    <property type="match status" value="1"/>
</dbReference>
<dbReference type="EMBL" id="FN430353">
    <property type="protein sequence ID" value="CAZ85627.1"/>
    <property type="molecule type" value="Genomic_DNA"/>
</dbReference>
<dbReference type="GeneID" id="9187411"/>
<proteinExistence type="predicted"/>
<dbReference type="Proteomes" id="UP000006911">
    <property type="component" value="Unassembled WGS sequence"/>
</dbReference>
<evidence type="ECO:0000256" key="1">
    <source>
        <dbReference type="SAM" id="MobiDB-lite"/>
    </source>
</evidence>
<dbReference type="GO" id="GO:0006897">
    <property type="term" value="P:endocytosis"/>
    <property type="evidence" value="ECO:0007669"/>
    <property type="project" value="InterPro"/>
</dbReference>
<dbReference type="KEGG" id="tml:GSTUM_00010578001"/>